<name>A0ABM0GWM3_SACKO</name>
<proteinExistence type="inferred from homology"/>
<dbReference type="PANTHER" id="PTHR10414">
    <property type="entry name" value="ETHANOLAMINEPHOSPHOTRANSFERASE"/>
    <property type="match status" value="1"/>
</dbReference>
<dbReference type="GeneID" id="100367281"/>
<dbReference type="PANTHER" id="PTHR10414:SF37">
    <property type="entry name" value="BB IN A BOXCAR, ISOFORM C"/>
    <property type="match status" value="1"/>
</dbReference>
<feature type="transmembrane region" description="Helical" evidence="6">
    <location>
        <begin position="248"/>
        <end position="267"/>
    </location>
</feature>
<evidence type="ECO:0000313" key="7">
    <source>
        <dbReference type="Proteomes" id="UP000694865"/>
    </source>
</evidence>
<dbReference type="InterPro" id="IPR043130">
    <property type="entry name" value="CDP-OH_PTrfase_TM_dom"/>
</dbReference>
<evidence type="ECO:0000256" key="3">
    <source>
        <dbReference type="ARBA" id="ARBA00022679"/>
    </source>
</evidence>
<protein>
    <submittedName>
        <fullName evidence="8">Choline/ethanolaminephosphotransferase 1-like</fullName>
    </submittedName>
</protein>
<sequence>MAGILDIAQLKRLSEHKYSSHGTSITEPVMQPFWRWLVEKIPETIAPNTITSMGLLINILTSTIVYMYCPTATEEAPSWVYIQVALGLFAYQTLDAIDGKQARRTHTSSPLGELFDHGCDSVSTVYVGIATGCALQLGFHPGWLMYMISVGVFLFYTAHWQAYVSGELKFGKLDVTEAQFLIIFIYLLSGIFGPLFWATRIPVLGLELKHVAVLGSSMAAVMSGFMHFSAILSGGIGKNGSTVAGTSTIAPVIHIGVVLLLQIMIMAKSPSHLYENNTCLYLLFFGIVASKVTNKLVVAHMTKSEMYFLDTALIAPGLLFFNQYFDTPVSEYYLLWVALILASFDILRYSTIVCTQICDHLGIYCFDITKTKTPKDTDEVKKVVTRSQTANAKHRSSTGTS</sequence>
<evidence type="ECO:0000256" key="2">
    <source>
        <dbReference type="ARBA" id="ARBA00010441"/>
    </source>
</evidence>
<dbReference type="Pfam" id="PF01066">
    <property type="entry name" value="CDP-OH_P_transf"/>
    <property type="match status" value="1"/>
</dbReference>
<keyword evidence="6" id="KW-0812">Transmembrane</keyword>
<keyword evidence="3 5" id="KW-0808">Transferase</keyword>
<evidence type="ECO:0000256" key="1">
    <source>
        <dbReference type="ARBA" id="ARBA00004370"/>
    </source>
</evidence>
<comment type="subcellular location">
    <subcellularLocation>
        <location evidence="1">Membrane</location>
    </subcellularLocation>
</comment>
<feature type="transmembrane region" description="Helical" evidence="6">
    <location>
        <begin position="279"/>
        <end position="301"/>
    </location>
</feature>
<dbReference type="PROSITE" id="PS00379">
    <property type="entry name" value="CDP_ALCOHOL_P_TRANSF"/>
    <property type="match status" value="1"/>
</dbReference>
<evidence type="ECO:0000256" key="4">
    <source>
        <dbReference type="ARBA" id="ARBA00023136"/>
    </source>
</evidence>
<feature type="transmembrane region" description="Helical" evidence="6">
    <location>
        <begin position="211"/>
        <end position="236"/>
    </location>
</feature>
<comment type="similarity">
    <text evidence="2 5">Belongs to the CDP-alcohol phosphatidyltransferase class-I family.</text>
</comment>
<evidence type="ECO:0000256" key="5">
    <source>
        <dbReference type="RuleBase" id="RU003750"/>
    </source>
</evidence>
<dbReference type="Proteomes" id="UP000694865">
    <property type="component" value="Unplaced"/>
</dbReference>
<gene>
    <name evidence="8" type="primary">LOC100367281</name>
</gene>
<keyword evidence="6" id="KW-1133">Transmembrane helix</keyword>
<dbReference type="Gene3D" id="1.20.120.1760">
    <property type="match status" value="1"/>
</dbReference>
<dbReference type="RefSeq" id="XP_002738954.1">
    <property type="nucleotide sequence ID" value="XM_002738908.2"/>
</dbReference>
<reference evidence="8" key="1">
    <citation type="submission" date="2025-08" db="UniProtKB">
        <authorList>
            <consortium name="RefSeq"/>
        </authorList>
    </citation>
    <scope>IDENTIFICATION</scope>
    <source>
        <tissue evidence="8">Testes</tissue>
    </source>
</reference>
<feature type="transmembrane region" description="Helical" evidence="6">
    <location>
        <begin position="143"/>
        <end position="160"/>
    </location>
</feature>
<dbReference type="InterPro" id="IPR000462">
    <property type="entry name" value="CDP-OH_P_trans"/>
</dbReference>
<keyword evidence="7" id="KW-1185">Reference proteome</keyword>
<evidence type="ECO:0000313" key="8">
    <source>
        <dbReference type="RefSeq" id="XP_002738954.1"/>
    </source>
</evidence>
<dbReference type="InterPro" id="IPR048254">
    <property type="entry name" value="CDP_ALCOHOL_P_TRANSF_CS"/>
</dbReference>
<dbReference type="InterPro" id="IPR014472">
    <property type="entry name" value="CHOPT"/>
</dbReference>
<feature type="transmembrane region" description="Helical" evidence="6">
    <location>
        <begin position="180"/>
        <end position="199"/>
    </location>
</feature>
<evidence type="ECO:0000256" key="6">
    <source>
        <dbReference type="SAM" id="Phobius"/>
    </source>
</evidence>
<keyword evidence="4 6" id="KW-0472">Membrane</keyword>
<accession>A0ABM0GWM3</accession>
<organism evidence="7 8">
    <name type="scientific">Saccoglossus kowalevskii</name>
    <name type="common">Acorn worm</name>
    <dbReference type="NCBI Taxonomy" id="10224"/>
    <lineage>
        <taxon>Eukaryota</taxon>
        <taxon>Metazoa</taxon>
        <taxon>Hemichordata</taxon>
        <taxon>Enteropneusta</taxon>
        <taxon>Harrimaniidae</taxon>
        <taxon>Saccoglossus</taxon>
    </lineage>
</organism>
<dbReference type="PIRSF" id="PIRSF015665">
    <property type="entry name" value="CHOPT"/>
    <property type="match status" value="1"/>
</dbReference>